<dbReference type="InterPro" id="IPR003615">
    <property type="entry name" value="HNH_nuc"/>
</dbReference>
<evidence type="ECO:0000259" key="1">
    <source>
        <dbReference type="Pfam" id="PF13391"/>
    </source>
</evidence>
<keyword evidence="3" id="KW-1185">Reference proteome</keyword>
<dbReference type="RefSeq" id="WP_248268517.1">
    <property type="nucleotide sequence ID" value="NZ_CP096034.1"/>
</dbReference>
<organism evidence="2 3">
    <name type="scientific">Gottfriedia acidiceleris</name>
    <dbReference type="NCBI Taxonomy" id="371036"/>
    <lineage>
        <taxon>Bacteria</taxon>
        <taxon>Bacillati</taxon>
        <taxon>Bacillota</taxon>
        <taxon>Bacilli</taxon>
        <taxon>Bacillales</taxon>
        <taxon>Bacillaceae</taxon>
        <taxon>Gottfriedia</taxon>
    </lineage>
</organism>
<gene>
    <name evidence="2" type="ORF">MY490_06635</name>
</gene>
<keyword evidence="2" id="KW-0255">Endonuclease</keyword>
<accession>A0ABY4JPS7</accession>
<dbReference type="GO" id="GO:0004519">
    <property type="term" value="F:endonuclease activity"/>
    <property type="evidence" value="ECO:0007669"/>
    <property type="project" value="UniProtKB-KW"/>
</dbReference>
<reference evidence="2 3" key="1">
    <citation type="submission" date="2022-04" db="EMBL/GenBank/DDBJ databases">
        <title>Mechanism of arsenic methylation and mitigation arsenic toxicity by Bacillus sp. LH14 from an Arsenic-Contaminated Paddy Soil.</title>
        <authorList>
            <person name="Wang D."/>
        </authorList>
    </citation>
    <scope>NUCLEOTIDE SEQUENCE [LARGE SCALE GENOMIC DNA]</scope>
    <source>
        <strain evidence="2 3">LH14</strain>
    </source>
</reference>
<proteinExistence type="predicted"/>
<keyword evidence="2" id="KW-0540">Nuclease</keyword>
<evidence type="ECO:0000313" key="2">
    <source>
        <dbReference type="EMBL" id="UPM55507.1"/>
    </source>
</evidence>
<name>A0ABY4JPS7_9BACI</name>
<dbReference type="Proteomes" id="UP000830639">
    <property type="component" value="Chromosome"/>
</dbReference>
<sequence length="306" mass="36488">MNYFFVFQNKSYLEERKGAFLWAPQKNRKGQTFHHWEDMKLIKKGDIIFNSYNGEMKSIIVANENCKEMQKPKELNQVDLWEKDGWYVNCTYHDLKYPIVYKEFMEEILNKQDDKYAPFNKVGRGNTGYLFRVSNQLAEFLLNVIEQRNSSFNINSINTKDFIIEVESNLPYNIQKTEREQIIKQRVGQSIFKKLLLKIERKCKLCGVSNEKFLIASHIKPWSKSNDIEKLDPNNGFLFCPNHDKLFDRGFISFNLNGEIIISRELDENSKIFLNVNENHMIQMNEEQSNYMNFHRENIFEIEKIK</sequence>
<dbReference type="Pfam" id="PF13391">
    <property type="entry name" value="HNH_2"/>
    <property type="match status" value="1"/>
</dbReference>
<protein>
    <submittedName>
        <fullName evidence="2">HNH endonuclease</fullName>
    </submittedName>
</protein>
<dbReference type="EMBL" id="CP096034">
    <property type="protein sequence ID" value="UPM55507.1"/>
    <property type="molecule type" value="Genomic_DNA"/>
</dbReference>
<keyword evidence="2" id="KW-0378">Hydrolase</keyword>
<feature type="domain" description="HNH nuclease" evidence="1">
    <location>
        <begin position="203"/>
        <end position="255"/>
    </location>
</feature>
<evidence type="ECO:0000313" key="3">
    <source>
        <dbReference type="Proteomes" id="UP000830639"/>
    </source>
</evidence>